<evidence type="ECO:0000259" key="13">
    <source>
        <dbReference type="Pfam" id="PF00593"/>
    </source>
</evidence>
<evidence type="ECO:0000256" key="8">
    <source>
        <dbReference type="ARBA" id="ARBA00023136"/>
    </source>
</evidence>
<evidence type="ECO:0008006" key="17">
    <source>
        <dbReference type="Google" id="ProtNLM"/>
    </source>
</evidence>
<dbReference type="AlphaFoldDB" id="A0A1C0TS51"/>
<dbReference type="PANTHER" id="PTHR30069">
    <property type="entry name" value="TONB-DEPENDENT OUTER MEMBRANE RECEPTOR"/>
    <property type="match status" value="1"/>
</dbReference>
<dbReference type="InterPro" id="IPR036942">
    <property type="entry name" value="Beta-barrel_TonB_sf"/>
</dbReference>
<organism evidence="15 16">
    <name type="scientific">Pseudoalteromonas luteoviolacea</name>
    <dbReference type="NCBI Taxonomy" id="43657"/>
    <lineage>
        <taxon>Bacteria</taxon>
        <taxon>Pseudomonadati</taxon>
        <taxon>Pseudomonadota</taxon>
        <taxon>Gammaproteobacteria</taxon>
        <taxon>Alteromonadales</taxon>
        <taxon>Pseudoalteromonadaceae</taxon>
        <taxon>Pseudoalteromonas</taxon>
    </lineage>
</organism>
<evidence type="ECO:0000256" key="12">
    <source>
        <dbReference type="RuleBase" id="RU003357"/>
    </source>
</evidence>
<keyword evidence="9" id="KW-0675">Receptor</keyword>
<evidence type="ECO:0000256" key="11">
    <source>
        <dbReference type="PROSITE-ProRule" id="PRU01360"/>
    </source>
</evidence>
<evidence type="ECO:0000313" key="15">
    <source>
        <dbReference type="EMBL" id="OCQ22057.1"/>
    </source>
</evidence>
<feature type="domain" description="TonB-dependent receptor plug" evidence="14">
    <location>
        <begin position="47"/>
        <end position="132"/>
    </location>
</feature>
<dbReference type="EMBL" id="MAUJ01000002">
    <property type="protein sequence ID" value="OCQ22057.1"/>
    <property type="molecule type" value="Genomic_DNA"/>
</dbReference>
<evidence type="ECO:0000256" key="5">
    <source>
        <dbReference type="ARBA" id="ARBA00022692"/>
    </source>
</evidence>
<dbReference type="PANTHER" id="PTHR30069:SF29">
    <property type="entry name" value="HEMOGLOBIN AND HEMOGLOBIN-HAPTOGLOBIN-BINDING PROTEIN 1-RELATED"/>
    <property type="match status" value="1"/>
</dbReference>
<proteinExistence type="inferred from homology"/>
<evidence type="ECO:0000256" key="3">
    <source>
        <dbReference type="ARBA" id="ARBA00022448"/>
    </source>
</evidence>
<dbReference type="InterPro" id="IPR012910">
    <property type="entry name" value="Plug_dom"/>
</dbReference>
<evidence type="ECO:0000256" key="1">
    <source>
        <dbReference type="ARBA" id="ARBA00004571"/>
    </source>
</evidence>
<keyword evidence="3 11" id="KW-0813">Transport</keyword>
<keyword evidence="8 11" id="KW-0472">Membrane</keyword>
<dbReference type="Gene3D" id="2.170.130.10">
    <property type="entry name" value="TonB-dependent receptor, plug domain"/>
    <property type="match status" value="1"/>
</dbReference>
<dbReference type="Pfam" id="PF00593">
    <property type="entry name" value="TonB_dep_Rec_b-barrel"/>
    <property type="match status" value="1"/>
</dbReference>
<comment type="subcellular location">
    <subcellularLocation>
        <location evidence="1 11">Cell outer membrane</location>
        <topology evidence="1 11">Multi-pass membrane protein</topology>
    </subcellularLocation>
</comment>
<dbReference type="GO" id="GO:0044718">
    <property type="term" value="P:siderophore transmembrane transport"/>
    <property type="evidence" value="ECO:0007669"/>
    <property type="project" value="TreeGrafter"/>
</dbReference>
<evidence type="ECO:0000256" key="6">
    <source>
        <dbReference type="ARBA" id="ARBA00022729"/>
    </source>
</evidence>
<evidence type="ECO:0000256" key="10">
    <source>
        <dbReference type="ARBA" id="ARBA00023237"/>
    </source>
</evidence>
<sequence length="610" mass="68630">MIELLELAVASNNIEVVEVYAGKNLLKEEIFKDSTVETLPPSTFSSSNTNIADQLERFPGLHKSGQGGLFQSYSIRGLGGWRIKTHVDGIPIITDRRAGNSASFLPPSLVSFYEVKKGAASMMHGSGAIGGVINLTTNKPEQSTLSLMQQIPNSASSFSIGSGGISNSLLVSYRQANNQESASGVPLNTGYKQLATSLYHQGSLPGGLDYNISWLPSLGKDIGKSSAKYPSSQIAIYPKDDHSLFQATLNSDRWLFRVFHHYQNWDSLVERIGERKNLTSYQSHTYGSNVYSSKHTQSASWRYGVDWLARDGIKISDRETSNDSTVQGQLLINGRTLNVAPFISTAFSLSDAKLNLGARYDYFEAKNDKKNRSDNYLSYQSSIEKKFQNHFLKAEYGTSFRFPAMTELYFNGVTPRGNTLGNQHLKPEESRTLELHYIYTHASFSGRFNVYQSTLNNFIERTKLENGDRTYNNLEQVNLKGYEFTLEFKPTPEQSVKWLVAKQQAKQSNGNHVQGIAPLKMSVIHRFNWHELELSSEISHHFNKHQVGSGEQVLPSSTMVNAYARWQITDNLRSTLRLENVFNTEYRTTADEDAPFVPQRQLSLQFDWHI</sequence>
<gene>
    <name evidence="15" type="ORF">A7985_09665</name>
</gene>
<evidence type="ECO:0000259" key="14">
    <source>
        <dbReference type="Pfam" id="PF07715"/>
    </source>
</evidence>
<dbReference type="InterPro" id="IPR000531">
    <property type="entry name" value="Beta-barrel_TonB"/>
</dbReference>
<dbReference type="InterPro" id="IPR037066">
    <property type="entry name" value="Plug_dom_sf"/>
</dbReference>
<reference evidence="16" key="1">
    <citation type="submission" date="2016-07" db="EMBL/GenBank/DDBJ databases">
        <authorList>
            <person name="Florea S."/>
            <person name="Webb J.S."/>
            <person name="Jaromczyk J."/>
            <person name="Schardl C.L."/>
        </authorList>
    </citation>
    <scope>NUCLEOTIDE SEQUENCE [LARGE SCALE GENOMIC DNA]</scope>
    <source>
        <strain evidence="16">IPB1</strain>
    </source>
</reference>
<dbReference type="Gene3D" id="2.40.170.20">
    <property type="entry name" value="TonB-dependent receptor, beta-barrel domain"/>
    <property type="match status" value="1"/>
</dbReference>
<keyword evidence="7 12" id="KW-0798">TonB box</keyword>
<dbReference type="RefSeq" id="WP_065790261.1">
    <property type="nucleotide sequence ID" value="NZ_MAUJ01000002.1"/>
</dbReference>
<keyword evidence="4 11" id="KW-1134">Transmembrane beta strand</keyword>
<dbReference type="Pfam" id="PF07715">
    <property type="entry name" value="Plug"/>
    <property type="match status" value="1"/>
</dbReference>
<accession>A0A1C0TS51</accession>
<evidence type="ECO:0000256" key="2">
    <source>
        <dbReference type="ARBA" id="ARBA00008143"/>
    </source>
</evidence>
<keyword evidence="6" id="KW-0732">Signal</keyword>
<evidence type="ECO:0000256" key="9">
    <source>
        <dbReference type="ARBA" id="ARBA00023170"/>
    </source>
</evidence>
<name>A0A1C0TS51_9GAMM</name>
<comment type="similarity">
    <text evidence="2">Belongs to the TonB-dependent receptor family. Hemoglobin/haptoglobin binding protein subfamily.</text>
</comment>
<dbReference type="GO" id="GO:0009279">
    <property type="term" value="C:cell outer membrane"/>
    <property type="evidence" value="ECO:0007669"/>
    <property type="project" value="UniProtKB-SubCell"/>
</dbReference>
<evidence type="ECO:0000256" key="7">
    <source>
        <dbReference type="ARBA" id="ARBA00023077"/>
    </source>
</evidence>
<keyword evidence="5 11" id="KW-0812">Transmembrane</keyword>
<protein>
    <recommendedName>
        <fullName evidence="17">TonB-dependent receptor</fullName>
    </recommendedName>
</protein>
<dbReference type="GO" id="GO:0015344">
    <property type="term" value="F:siderophore uptake transmembrane transporter activity"/>
    <property type="evidence" value="ECO:0007669"/>
    <property type="project" value="TreeGrafter"/>
</dbReference>
<evidence type="ECO:0000256" key="4">
    <source>
        <dbReference type="ARBA" id="ARBA00022452"/>
    </source>
</evidence>
<dbReference type="SUPFAM" id="SSF56935">
    <property type="entry name" value="Porins"/>
    <property type="match status" value="1"/>
</dbReference>
<feature type="domain" description="TonB-dependent receptor-like beta-barrel" evidence="13">
    <location>
        <begin position="229"/>
        <end position="583"/>
    </location>
</feature>
<keyword evidence="10 11" id="KW-0998">Cell outer membrane</keyword>
<dbReference type="InterPro" id="IPR039426">
    <property type="entry name" value="TonB-dep_rcpt-like"/>
</dbReference>
<dbReference type="Proteomes" id="UP000093366">
    <property type="component" value="Unassembled WGS sequence"/>
</dbReference>
<dbReference type="PROSITE" id="PS52016">
    <property type="entry name" value="TONB_DEPENDENT_REC_3"/>
    <property type="match status" value="1"/>
</dbReference>
<comment type="caution">
    <text evidence="15">The sequence shown here is derived from an EMBL/GenBank/DDBJ whole genome shotgun (WGS) entry which is preliminary data.</text>
</comment>
<evidence type="ECO:0000313" key="16">
    <source>
        <dbReference type="Proteomes" id="UP000093366"/>
    </source>
</evidence>
<dbReference type="OrthoDB" id="9764669at2"/>